<dbReference type="InterPro" id="IPR017969">
    <property type="entry name" value="Heavy-metal-associated_CS"/>
</dbReference>
<evidence type="ECO:0000256" key="2">
    <source>
        <dbReference type="ARBA" id="ARBA00006024"/>
    </source>
</evidence>
<dbReference type="PROSITE" id="PS01229">
    <property type="entry name" value="COF_2"/>
    <property type="match status" value="1"/>
</dbReference>
<dbReference type="Gene3D" id="2.70.150.10">
    <property type="entry name" value="Calcium-transporting ATPase, cytoplasmic transduction domain A"/>
    <property type="match status" value="1"/>
</dbReference>
<comment type="similarity">
    <text evidence="2 12">Belongs to the cation transport ATPase (P-type) (TC 3.A.3) family. Type IB subfamily.</text>
</comment>
<dbReference type="Gene3D" id="3.40.1110.10">
    <property type="entry name" value="Calcium-transporting ATPase, cytoplasmic domain N"/>
    <property type="match status" value="1"/>
</dbReference>
<reference evidence="14 15" key="1">
    <citation type="journal article" date="2015" name="Stand. Genomic Sci.">
        <title>Genomic Encyclopedia of Bacterial and Archaeal Type Strains, Phase III: the genomes of soil and plant-associated and newly described type strains.</title>
        <authorList>
            <person name="Whitman W.B."/>
            <person name="Woyke T."/>
            <person name="Klenk H.P."/>
            <person name="Zhou Y."/>
            <person name="Lilburn T.G."/>
            <person name="Beck B.J."/>
            <person name="De Vos P."/>
            <person name="Vandamme P."/>
            <person name="Eisen J.A."/>
            <person name="Garrity G."/>
            <person name="Hugenholtz P."/>
            <person name="Kyrpides N.C."/>
        </authorList>
    </citation>
    <scope>NUCLEOTIDE SEQUENCE [LARGE SCALE GENOMIC DNA]</scope>
    <source>
        <strain evidence="14 15">CV2</strain>
    </source>
</reference>
<evidence type="ECO:0000256" key="6">
    <source>
        <dbReference type="ARBA" id="ARBA00022840"/>
    </source>
</evidence>
<keyword evidence="9 12" id="KW-0472">Membrane</keyword>
<keyword evidence="4 12" id="KW-0479">Metal-binding</keyword>
<dbReference type="GO" id="GO:0005886">
    <property type="term" value="C:plasma membrane"/>
    <property type="evidence" value="ECO:0007669"/>
    <property type="project" value="UniProtKB-SubCell"/>
</dbReference>
<evidence type="ECO:0000256" key="9">
    <source>
        <dbReference type="ARBA" id="ARBA00023136"/>
    </source>
</evidence>
<feature type="transmembrane region" description="Helical" evidence="12">
    <location>
        <begin position="701"/>
        <end position="721"/>
    </location>
</feature>
<dbReference type="AlphaFoldDB" id="A0A4Q7LNF6"/>
<evidence type="ECO:0000313" key="15">
    <source>
        <dbReference type="Proteomes" id="UP000293519"/>
    </source>
</evidence>
<dbReference type="NCBIfam" id="TIGR01511">
    <property type="entry name" value="ATPase-IB1_Cu"/>
    <property type="match status" value="1"/>
</dbReference>
<name>A0A4Q7LNF6_9MICO</name>
<comment type="caution">
    <text evidence="14">The sequence shown here is derived from an EMBL/GenBank/DDBJ whole genome shotgun (WGS) entry which is preliminary data.</text>
</comment>
<dbReference type="SFLD" id="SFLDF00027">
    <property type="entry name" value="p-type_atpase"/>
    <property type="match status" value="1"/>
</dbReference>
<feature type="transmembrane region" description="Helical" evidence="12">
    <location>
        <begin position="727"/>
        <end position="745"/>
    </location>
</feature>
<dbReference type="NCBIfam" id="TIGR01494">
    <property type="entry name" value="ATPase_P-type"/>
    <property type="match status" value="2"/>
</dbReference>
<dbReference type="InterPro" id="IPR023214">
    <property type="entry name" value="HAD_sf"/>
</dbReference>
<dbReference type="PROSITE" id="PS01047">
    <property type="entry name" value="HMA_1"/>
    <property type="match status" value="1"/>
</dbReference>
<keyword evidence="8 12" id="KW-1133">Transmembrane helix</keyword>
<comment type="subcellular location">
    <subcellularLocation>
        <location evidence="1">Cell membrane</location>
        <topology evidence="1">Multi-pass membrane protein</topology>
    </subcellularLocation>
</comment>
<dbReference type="Gene3D" id="3.30.70.100">
    <property type="match status" value="1"/>
</dbReference>
<dbReference type="InterPro" id="IPR018303">
    <property type="entry name" value="ATPase_P-typ_P_site"/>
</dbReference>
<accession>A0A4Q7LNF6</accession>
<sequence>MTTLSSVQLEIGGMTCAACANRVERSLNKLPGVSASVNYATEKATVTPAPDADGASSADLAALIAAVEKAGYTATPVAPPTEPRASMSPDAGASDPLAAARQRLAIVVALTVPVLLLSMVPVLQFPNWQWLVLALAAPVAVWGAWPFHRAAVVNARHGAATMDTLISTGVAAAFLWSLYALFFGEAGMTGMVMDLQLFGNPDAGAHEIYLEVAAAVTAFMLTGRYLEAKAKRASGEALRALLELAATDAAVLRDGGEVRIPAAQLVVGDRFVVRPGDTIATDGLVRDGATAIDTSVMTGESVPVEIGVDTRVVGGTVNVGPGVIVVEATRVGADTELARLGRLVEEAQTGKARVQRLADRVSGIFVPVVMVLSLVALLGWLLVGGTVEQAFTAAVTTLIIACPCALGLATPTALLVGTGRGSQLGILIRGPEVLEQTRRVDTVVLDKTGTLTSGRMSVTAIDPAAGVAEASLLGRAAAAESGSVHPVAAAIIAAAREAGVAAPESEGFQAHDGAGVSAVVDGSAVAVGRAGWLAETWSVEIPDAALASITDRESAGMTVVAVVIDGQFAGSLAIADAVRPEATATIERLRALGLEPVLLTGDNAGAAERVAAELGIDDVRAGVTPVGKLDTIRALQADGRVVAMVGDGVNDAAALAAADLGIAMGSGTDAAMAASDLTIVSGDLALVPDAIRLARRTLRTIVGNLFWAFGYNTAAIPVAMLGLLSPVLAALAMAVSSLFVLGNSLRLRGFAPHR</sequence>
<dbReference type="SUPFAM" id="SSF55008">
    <property type="entry name" value="HMA, heavy metal-associated domain"/>
    <property type="match status" value="1"/>
</dbReference>
<dbReference type="SFLD" id="SFLDG00002">
    <property type="entry name" value="C1.7:_P-type_atpase_like"/>
    <property type="match status" value="1"/>
</dbReference>
<evidence type="ECO:0000256" key="4">
    <source>
        <dbReference type="ARBA" id="ARBA00022723"/>
    </source>
</evidence>
<dbReference type="GO" id="GO:0005524">
    <property type="term" value="F:ATP binding"/>
    <property type="evidence" value="ECO:0007669"/>
    <property type="project" value="UniProtKB-UniRule"/>
</dbReference>
<evidence type="ECO:0000256" key="3">
    <source>
        <dbReference type="ARBA" id="ARBA00022692"/>
    </source>
</evidence>
<dbReference type="InterPro" id="IPR001757">
    <property type="entry name" value="P_typ_ATPase"/>
</dbReference>
<evidence type="ECO:0000259" key="13">
    <source>
        <dbReference type="PROSITE" id="PS50846"/>
    </source>
</evidence>
<feature type="domain" description="HMA" evidence="13">
    <location>
        <begin position="5"/>
        <end position="75"/>
    </location>
</feature>
<dbReference type="Gene3D" id="3.40.50.1000">
    <property type="entry name" value="HAD superfamily/HAD-like"/>
    <property type="match status" value="1"/>
</dbReference>
<dbReference type="PROSITE" id="PS00154">
    <property type="entry name" value="ATPASE_E1_E2"/>
    <property type="match status" value="1"/>
</dbReference>
<evidence type="ECO:0000256" key="8">
    <source>
        <dbReference type="ARBA" id="ARBA00022989"/>
    </source>
</evidence>
<dbReference type="InterPro" id="IPR006121">
    <property type="entry name" value="HMA_dom"/>
</dbReference>
<dbReference type="GO" id="GO:0005507">
    <property type="term" value="F:copper ion binding"/>
    <property type="evidence" value="ECO:0007669"/>
    <property type="project" value="TreeGrafter"/>
</dbReference>
<evidence type="ECO:0000313" key="14">
    <source>
        <dbReference type="EMBL" id="RZS56266.1"/>
    </source>
</evidence>
<keyword evidence="3 12" id="KW-0812">Transmembrane</keyword>
<dbReference type="PANTHER" id="PTHR43520">
    <property type="entry name" value="ATP7, ISOFORM B"/>
    <property type="match status" value="1"/>
</dbReference>
<dbReference type="FunFam" id="3.30.70.100:FF:000005">
    <property type="entry name" value="Copper-exporting P-type ATPase A"/>
    <property type="match status" value="1"/>
</dbReference>
<dbReference type="InterPro" id="IPR036412">
    <property type="entry name" value="HAD-like_sf"/>
</dbReference>
<comment type="catalytic activity">
    <reaction evidence="10">
        <text>ATP + H2O = ADP + phosphate + H(+)</text>
        <dbReference type="Rhea" id="RHEA:13065"/>
        <dbReference type="ChEBI" id="CHEBI:15377"/>
        <dbReference type="ChEBI" id="CHEBI:15378"/>
        <dbReference type="ChEBI" id="CHEBI:30616"/>
        <dbReference type="ChEBI" id="CHEBI:43474"/>
        <dbReference type="ChEBI" id="CHEBI:456216"/>
    </reaction>
</comment>
<keyword evidence="5 12" id="KW-0547">Nucleotide-binding</keyword>
<keyword evidence="7" id="KW-1278">Translocase</keyword>
<dbReference type="Proteomes" id="UP000293519">
    <property type="component" value="Unassembled WGS sequence"/>
</dbReference>
<feature type="transmembrane region" description="Helical" evidence="12">
    <location>
        <begin position="389"/>
        <end position="416"/>
    </location>
</feature>
<keyword evidence="12" id="KW-1003">Cell membrane</keyword>
<dbReference type="SUPFAM" id="SSF81665">
    <property type="entry name" value="Calcium ATPase, transmembrane domain M"/>
    <property type="match status" value="1"/>
</dbReference>
<dbReference type="CDD" id="cd00371">
    <property type="entry name" value="HMA"/>
    <property type="match status" value="1"/>
</dbReference>
<dbReference type="InterPro" id="IPR027256">
    <property type="entry name" value="P-typ_ATPase_IB"/>
</dbReference>
<gene>
    <name evidence="14" type="ORF">EV141_1722</name>
</gene>
<dbReference type="PRINTS" id="PR00119">
    <property type="entry name" value="CATATPASE"/>
</dbReference>
<evidence type="ECO:0000256" key="12">
    <source>
        <dbReference type="RuleBase" id="RU362081"/>
    </source>
</evidence>
<dbReference type="GO" id="GO:0043682">
    <property type="term" value="F:P-type divalent copper transporter activity"/>
    <property type="evidence" value="ECO:0007669"/>
    <property type="project" value="TreeGrafter"/>
</dbReference>
<dbReference type="GO" id="GO:0055070">
    <property type="term" value="P:copper ion homeostasis"/>
    <property type="evidence" value="ECO:0007669"/>
    <property type="project" value="TreeGrafter"/>
</dbReference>
<dbReference type="PROSITE" id="PS50846">
    <property type="entry name" value="HMA_2"/>
    <property type="match status" value="1"/>
</dbReference>
<dbReference type="EMBL" id="SGWW01000003">
    <property type="protein sequence ID" value="RZS56266.1"/>
    <property type="molecule type" value="Genomic_DNA"/>
</dbReference>
<evidence type="ECO:0000256" key="7">
    <source>
        <dbReference type="ARBA" id="ARBA00022967"/>
    </source>
</evidence>
<dbReference type="InterPro" id="IPR044492">
    <property type="entry name" value="P_typ_ATPase_HD_dom"/>
</dbReference>
<dbReference type="Pfam" id="PF00702">
    <property type="entry name" value="Hydrolase"/>
    <property type="match status" value="1"/>
</dbReference>
<dbReference type="SFLD" id="SFLDS00003">
    <property type="entry name" value="Haloacid_Dehalogenase"/>
    <property type="match status" value="1"/>
</dbReference>
<evidence type="ECO:0000256" key="11">
    <source>
        <dbReference type="ARBA" id="ARBA00074171"/>
    </source>
</evidence>
<dbReference type="RefSeq" id="WP_130485533.1">
    <property type="nucleotide sequence ID" value="NZ_SGWW01000003.1"/>
</dbReference>
<feature type="transmembrane region" description="Helical" evidence="12">
    <location>
        <begin position="165"/>
        <end position="188"/>
    </location>
</feature>
<dbReference type="FunFam" id="2.70.150.10:FF:000002">
    <property type="entry name" value="Copper-transporting ATPase 1, putative"/>
    <property type="match status" value="1"/>
</dbReference>
<dbReference type="InterPro" id="IPR036163">
    <property type="entry name" value="HMA_dom_sf"/>
</dbReference>
<dbReference type="NCBIfam" id="TIGR01525">
    <property type="entry name" value="ATPase-IB_hvy"/>
    <property type="match status" value="1"/>
</dbReference>
<dbReference type="GO" id="GO:0016887">
    <property type="term" value="F:ATP hydrolysis activity"/>
    <property type="evidence" value="ECO:0007669"/>
    <property type="project" value="InterPro"/>
</dbReference>
<feature type="transmembrane region" description="Helical" evidence="12">
    <location>
        <begin position="104"/>
        <end position="122"/>
    </location>
</feature>
<dbReference type="Pfam" id="PF00122">
    <property type="entry name" value="E1-E2_ATPase"/>
    <property type="match status" value="1"/>
</dbReference>
<dbReference type="InterPro" id="IPR023298">
    <property type="entry name" value="ATPase_P-typ_TM_dom_sf"/>
</dbReference>
<dbReference type="InterPro" id="IPR023299">
    <property type="entry name" value="ATPase_P-typ_cyto_dom_N"/>
</dbReference>
<keyword evidence="6 12" id="KW-0067">ATP-binding</keyword>
<dbReference type="SUPFAM" id="SSF56784">
    <property type="entry name" value="HAD-like"/>
    <property type="match status" value="1"/>
</dbReference>
<dbReference type="CDD" id="cd02094">
    <property type="entry name" value="P-type_ATPase_Cu-like"/>
    <property type="match status" value="1"/>
</dbReference>
<dbReference type="InterPro" id="IPR059000">
    <property type="entry name" value="ATPase_P-type_domA"/>
</dbReference>
<evidence type="ECO:0000256" key="10">
    <source>
        <dbReference type="ARBA" id="ARBA00049360"/>
    </source>
</evidence>
<evidence type="ECO:0000256" key="5">
    <source>
        <dbReference type="ARBA" id="ARBA00022741"/>
    </source>
</evidence>
<feature type="transmembrane region" description="Helical" evidence="12">
    <location>
        <begin position="208"/>
        <end position="226"/>
    </location>
</feature>
<dbReference type="OrthoDB" id="7059309at2"/>
<feature type="transmembrane region" description="Helical" evidence="12">
    <location>
        <begin position="128"/>
        <end position="145"/>
    </location>
</feature>
<dbReference type="SUPFAM" id="SSF81653">
    <property type="entry name" value="Calcium ATPase, transduction domain A"/>
    <property type="match status" value="1"/>
</dbReference>
<proteinExistence type="inferred from homology"/>
<organism evidence="14 15">
    <name type="scientific">Microcella putealis</name>
    <dbReference type="NCBI Taxonomy" id="337005"/>
    <lineage>
        <taxon>Bacteria</taxon>
        <taxon>Bacillati</taxon>
        <taxon>Actinomycetota</taxon>
        <taxon>Actinomycetes</taxon>
        <taxon>Micrococcales</taxon>
        <taxon>Microbacteriaceae</taxon>
        <taxon>Microcella</taxon>
    </lineage>
</organism>
<keyword evidence="15" id="KW-1185">Reference proteome</keyword>
<dbReference type="Pfam" id="PF00403">
    <property type="entry name" value="HMA"/>
    <property type="match status" value="1"/>
</dbReference>
<feature type="transmembrane region" description="Helical" evidence="12">
    <location>
        <begin position="361"/>
        <end position="383"/>
    </location>
</feature>
<protein>
    <recommendedName>
        <fullName evidence="11">Cation-transporting P-type ATPase B</fullName>
    </recommendedName>
</protein>
<evidence type="ECO:0000256" key="1">
    <source>
        <dbReference type="ARBA" id="ARBA00004651"/>
    </source>
</evidence>
<dbReference type="PRINTS" id="PR00120">
    <property type="entry name" value="HATPASE"/>
</dbReference>
<dbReference type="PANTHER" id="PTHR43520:SF8">
    <property type="entry name" value="P-TYPE CU(+) TRANSPORTER"/>
    <property type="match status" value="1"/>
</dbReference>
<dbReference type="InterPro" id="IPR008250">
    <property type="entry name" value="ATPase_P-typ_transduc_dom_A_sf"/>
</dbReference>